<dbReference type="InterPro" id="IPR036784">
    <property type="entry name" value="AK/P_DHK_N_sf"/>
</dbReference>
<accession>A0A8H7BP07</accession>
<dbReference type="GO" id="GO:0004740">
    <property type="term" value="F:pyruvate dehydrogenase (acetyl-transferring) kinase activity"/>
    <property type="evidence" value="ECO:0007669"/>
    <property type="project" value="TreeGrafter"/>
</dbReference>
<keyword evidence="1" id="KW-0547">Nucleotide-binding</keyword>
<keyword evidence="1" id="KW-0496">Mitochondrion</keyword>
<evidence type="ECO:0000313" key="3">
    <source>
        <dbReference type="Proteomes" id="UP000605846"/>
    </source>
</evidence>
<keyword evidence="1" id="KW-0808">Transferase</keyword>
<dbReference type="Proteomes" id="UP000605846">
    <property type="component" value="Unassembled WGS sequence"/>
</dbReference>
<comment type="caution">
    <text evidence="2">The sequence shown here is derived from an EMBL/GenBank/DDBJ whole genome shotgun (WGS) entry which is preliminary data.</text>
</comment>
<dbReference type="Gene3D" id="1.20.140.20">
    <property type="entry name" value="Alpha-ketoacid/pyruvate dehydrogenase kinase, N-terminal domain"/>
    <property type="match status" value="1"/>
</dbReference>
<sequence>MTTSSFICKELSVRYTHLLRLLSTLNPDTLQSPIIRNVAHRYLYDICTVIHPSLCNTSNRAFKDVLHRLRYRQAASLIRLKYALLSTPTPASVSLMENLNTIGLGIHFLLDQHLAQQEEDRNKVQTVCPVEIARKAVIEARHTCATTLGIDMPVIDIQSNHADDHNNNNLKLTYIPNALHRILYESSLLVLQAAITGEQQQEEEAAAGKKGPARWIHRQWKRFSCNKRIVLDVFGGPTSVGFRINSPWSISAKHFLPDIPRDPLLGIPTCSSVLRHTEPNTISEDHQPNLEWEAWQGWRSAKAFASHWGGNLEAVSYPGLGSTLYLALDRDTSLLERYPSRVSLSTSSQGLLRHSRRISAAAAGMNTFTLNFQTAAAQLDAFLYAIGDPREPMHQPVPQYQDHSISLSVAVGHA</sequence>
<dbReference type="GO" id="GO:0010906">
    <property type="term" value="P:regulation of glucose metabolic process"/>
    <property type="evidence" value="ECO:0007669"/>
    <property type="project" value="TreeGrafter"/>
</dbReference>
<dbReference type="EC" id="2.7.11.-" evidence="1"/>
<comment type="similarity">
    <text evidence="1">Belongs to the PDK/BCKDK protein kinase family.</text>
</comment>
<dbReference type="GO" id="GO:0005524">
    <property type="term" value="F:ATP binding"/>
    <property type="evidence" value="ECO:0007669"/>
    <property type="project" value="UniProtKB-UniRule"/>
</dbReference>
<dbReference type="InterPro" id="IPR039028">
    <property type="entry name" value="BCKD/PDK"/>
</dbReference>
<keyword evidence="1" id="KW-0067">ATP-binding</keyword>
<gene>
    <name evidence="2" type="ORF">EC973_009524</name>
</gene>
<comment type="subcellular location">
    <subcellularLocation>
        <location evidence="1">Mitochondrion matrix</location>
    </subcellularLocation>
</comment>
<evidence type="ECO:0000313" key="2">
    <source>
        <dbReference type="EMBL" id="KAF7725569.1"/>
    </source>
</evidence>
<name>A0A8H7BP07_9FUNG</name>
<dbReference type="OrthoDB" id="2269686at2759"/>
<reference evidence="2" key="1">
    <citation type="submission" date="2020-01" db="EMBL/GenBank/DDBJ databases">
        <title>Genome Sequencing of Three Apophysomyces-Like Fungal Strains Confirms a Novel Fungal Genus in the Mucoromycota with divergent Burkholderia-like Endosymbiotic Bacteria.</title>
        <authorList>
            <person name="Stajich J.E."/>
            <person name="Macias A.M."/>
            <person name="Carter-House D."/>
            <person name="Lovett B."/>
            <person name="Kasson L.R."/>
            <person name="Berry K."/>
            <person name="Grigoriev I."/>
            <person name="Chang Y."/>
            <person name="Spatafora J."/>
            <person name="Kasson M.T."/>
        </authorList>
    </citation>
    <scope>NUCLEOTIDE SEQUENCE</scope>
    <source>
        <strain evidence="2">NRRL A-21654</strain>
    </source>
</reference>
<proteinExistence type="inferred from homology"/>
<dbReference type="PANTHER" id="PTHR11947:SF3">
    <property type="entry name" value="[PYRUVATE DEHYDROGENASE (ACETYL-TRANSFERRING)] KINASE, MITOCHONDRIAL"/>
    <property type="match status" value="1"/>
</dbReference>
<keyword evidence="1" id="KW-0418">Kinase</keyword>
<dbReference type="GO" id="GO:0005759">
    <property type="term" value="C:mitochondrial matrix"/>
    <property type="evidence" value="ECO:0007669"/>
    <property type="project" value="UniProtKB-SubCell"/>
</dbReference>
<keyword evidence="3" id="KW-1185">Reference proteome</keyword>
<protein>
    <recommendedName>
        <fullName evidence="1">Protein-serine/threonine kinase</fullName>
        <ecNumber evidence="1">2.7.11.-</ecNumber>
    </recommendedName>
</protein>
<dbReference type="PANTHER" id="PTHR11947">
    <property type="entry name" value="PYRUVATE DEHYDROGENASE KINASE"/>
    <property type="match status" value="1"/>
</dbReference>
<evidence type="ECO:0000256" key="1">
    <source>
        <dbReference type="RuleBase" id="RU366032"/>
    </source>
</evidence>
<dbReference type="AlphaFoldDB" id="A0A8H7BP07"/>
<organism evidence="2 3">
    <name type="scientific">Apophysomyces ossiformis</name>
    <dbReference type="NCBI Taxonomy" id="679940"/>
    <lineage>
        <taxon>Eukaryota</taxon>
        <taxon>Fungi</taxon>
        <taxon>Fungi incertae sedis</taxon>
        <taxon>Mucoromycota</taxon>
        <taxon>Mucoromycotina</taxon>
        <taxon>Mucoromycetes</taxon>
        <taxon>Mucorales</taxon>
        <taxon>Mucorineae</taxon>
        <taxon>Mucoraceae</taxon>
        <taxon>Apophysomyces</taxon>
    </lineage>
</organism>
<dbReference type="EMBL" id="JABAYA010000094">
    <property type="protein sequence ID" value="KAF7725569.1"/>
    <property type="molecule type" value="Genomic_DNA"/>
</dbReference>